<dbReference type="Proteomes" id="UP000196655">
    <property type="component" value="Unassembled WGS sequence"/>
</dbReference>
<accession>A0A211ZRU9</accession>
<evidence type="ECO:0000256" key="2">
    <source>
        <dbReference type="ARBA" id="ARBA00015075"/>
    </source>
</evidence>
<dbReference type="Gene3D" id="2.30.30.110">
    <property type="match status" value="1"/>
</dbReference>
<evidence type="ECO:0000313" key="9">
    <source>
        <dbReference type="Proteomes" id="UP000196655"/>
    </source>
</evidence>
<dbReference type="GO" id="GO:0008657">
    <property type="term" value="F:DNA topoisomerase type II (double strand cut, ATP-hydrolyzing) inhibitor activity"/>
    <property type="evidence" value="ECO:0007669"/>
    <property type="project" value="InterPro"/>
</dbReference>
<comment type="caution">
    <text evidence="8">The sequence shown here is derived from an EMBL/GenBank/DDBJ whole genome shotgun (WGS) entry which is preliminary data.</text>
</comment>
<name>A0A211ZRU9_9PROT</name>
<sequence length="116" mass="12400">MGGGRGPALREVPAVLMRFDVHRVAGSDVTLALKVQSDFHDHLDTCVVVPLIPLARTKMKPALRLQPVFNVAGQPYMLATPALASVPVGDLGDRVGSLADQHSVIVDALDFLFQGF</sequence>
<keyword evidence="9" id="KW-1185">Reference proteome</keyword>
<dbReference type="InterPro" id="IPR011067">
    <property type="entry name" value="Plasmid_toxin/cell-grow_inhib"/>
</dbReference>
<comment type="similarity">
    <text evidence="1">Belongs to the CcdB toxin family.</text>
</comment>
<dbReference type="Pfam" id="PF01845">
    <property type="entry name" value="CcdB"/>
    <property type="match status" value="1"/>
</dbReference>
<dbReference type="AlphaFoldDB" id="A0A211ZRU9"/>
<organism evidence="8 9">
    <name type="scientific">Inquilinus limosus</name>
    <dbReference type="NCBI Taxonomy" id="171674"/>
    <lineage>
        <taxon>Bacteria</taxon>
        <taxon>Pseudomonadati</taxon>
        <taxon>Pseudomonadota</taxon>
        <taxon>Alphaproteobacteria</taxon>
        <taxon>Rhodospirillales</taxon>
        <taxon>Rhodospirillaceae</taxon>
        <taxon>Inquilinus</taxon>
    </lineage>
</organism>
<evidence type="ECO:0000256" key="6">
    <source>
        <dbReference type="ARBA" id="ARBA00029628"/>
    </source>
</evidence>
<dbReference type="SUPFAM" id="SSF50118">
    <property type="entry name" value="Cell growth inhibitor/plasmid maintenance toxic component"/>
    <property type="match status" value="1"/>
</dbReference>
<proteinExistence type="inferred from homology"/>
<keyword evidence="4" id="KW-0805">Transcription regulation</keyword>
<dbReference type="STRING" id="1122125.GCA_000423185_05817"/>
<dbReference type="EMBL" id="NHON01000008">
    <property type="protein sequence ID" value="OWJ68008.1"/>
    <property type="molecule type" value="Genomic_DNA"/>
</dbReference>
<dbReference type="InterPro" id="IPR002712">
    <property type="entry name" value="CcdB"/>
</dbReference>
<protein>
    <recommendedName>
        <fullName evidence="2">Toxin CcdB</fullName>
    </recommendedName>
    <alternativeName>
        <fullName evidence="7">Cytotoxic protein CcdB</fullName>
    </alternativeName>
    <alternativeName>
        <fullName evidence="6">Protein LetD</fullName>
    </alternativeName>
</protein>
<gene>
    <name evidence="8" type="ORF">BWR60_06070</name>
</gene>
<evidence type="ECO:0000256" key="1">
    <source>
        <dbReference type="ARBA" id="ARBA00005230"/>
    </source>
</evidence>
<reference evidence="9" key="1">
    <citation type="submission" date="2017-05" db="EMBL/GenBank/DDBJ databases">
        <authorList>
            <person name="Macchi M."/>
            <person name="Festa S."/>
            <person name="Coppotelli B.M."/>
            <person name="Morelli I.S."/>
        </authorList>
    </citation>
    <scope>NUCLEOTIDE SEQUENCE [LARGE SCALE GENOMIC DNA]</scope>
    <source>
        <strain evidence="9">I</strain>
    </source>
</reference>
<dbReference type="OrthoDB" id="9813510at2"/>
<evidence type="ECO:0000256" key="7">
    <source>
        <dbReference type="ARBA" id="ARBA00033135"/>
    </source>
</evidence>
<evidence type="ECO:0000256" key="5">
    <source>
        <dbReference type="ARBA" id="ARBA00023163"/>
    </source>
</evidence>
<keyword evidence="5" id="KW-0804">Transcription</keyword>
<evidence type="ECO:0000256" key="4">
    <source>
        <dbReference type="ARBA" id="ARBA00023015"/>
    </source>
</evidence>
<dbReference type="GO" id="GO:0006276">
    <property type="term" value="P:plasmid maintenance"/>
    <property type="evidence" value="ECO:0007669"/>
    <property type="project" value="InterPro"/>
</dbReference>
<evidence type="ECO:0000256" key="3">
    <source>
        <dbReference type="ARBA" id="ARBA00022491"/>
    </source>
</evidence>
<evidence type="ECO:0000313" key="8">
    <source>
        <dbReference type="EMBL" id="OWJ68008.1"/>
    </source>
</evidence>
<keyword evidence="3" id="KW-0678">Repressor</keyword>